<proteinExistence type="predicted"/>
<comment type="caution">
    <text evidence="4">The sequence shown here is derived from an EMBL/GenBank/DDBJ whole genome shotgun (WGS) entry which is preliminary data.</text>
</comment>
<keyword evidence="1" id="KW-0560">Oxidoreductase</keyword>
<evidence type="ECO:0000313" key="4">
    <source>
        <dbReference type="EMBL" id="KAK7317870.1"/>
    </source>
</evidence>
<name>A0AAN9PZ02_CLITE</name>
<dbReference type="InterPro" id="IPR015955">
    <property type="entry name" value="Lactate_DH/Glyco_Ohase_4_C"/>
</dbReference>
<dbReference type="Gene3D" id="3.90.110.10">
    <property type="entry name" value="Lactate dehydrogenase/glycoside hydrolase, family 4, C-terminal"/>
    <property type="match status" value="1"/>
</dbReference>
<dbReference type="SUPFAM" id="SSF56327">
    <property type="entry name" value="LDH C-terminal domain-like"/>
    <property type="match status" value="1"/>
</dbReference>
<dbReference type="PANTHER" id="PTHR11540:SF52">
    <property type="entry name" value="MALATE DEHYDROGENASE 2, PEROXISOMAL"/>
    <property type="match status" value="1"/>
</dbReference>
<feature type="domain" description="Lactate/malate dehydrogenase C-terminal" evidence="3">
    <location>
        <begin position="12"/>
        <end position="60"/>
    </location>
</feature>
<protein>
    <recommendedName>
        <fullName evidence="3">Lactate/malate dehydrogenase C-terminal domain-containing protein</fullName>
    </recommendedName>
</protein>
<reference evidence="4 5" key="1">
    <citation type="submission" date="2024-01" db="EMBL/GenBank/DDBJ databases">
        <title>The genomes of 5 underutilized Papilionoideae crops provide insights into root nodulation and disease resistance.</title>
        <authorList>
            <person name="Yuan L."/>
        </authorList>
    </citation>
    <scope>NUCLEOTIDE SEQUENCE [LARGE SCALE GENOMIC DNA]</scope>
    <source>
        <strain evidence="4">LY-2023</strain>
        <tissue evidence="4">Leaf</tissue>
    </source>
</reference>
<dbReference type="Pfam" id="PF02866">
    <property type="entry name" value="Ldh_1_C"/>
    <property type="match status" value="1"/>
</dbReference>
<dbReference type="Proteomes" id="UP001359559">
    <property type="component" value="Unassembled WGS sequence"/>
</dbReference>
<organism evidence="4 5">
    <name type="scientific">Clitoria ternatea</name>
    <name type="common">Butterfly pea</name>
    <dbReference type="NCBI Taxonomy" id="43366"/>
    <lineage>
        <taxon>Eukaryota</taxon>
        <taxon>Viridiplantae</taxon>
        <taxon>Streptophyta</taxon>
        <taxon>Embryophyta</taxon>
        <taxon>Tracheophyta</taxon>
        <taxon>Spermatophyta</taxon>
        <taxon>Magnoliopsida</taxon>
        <taxon>eudicotyledons</taxon>
        <taxon>Gunneridae</taxon>
        <taxon>Pentapetalae</taxon>
        <taxon>rosids</taxon>
        <taxon>fabids</taxon>
        <taxon>Fabales</taxon>
        <taxon>Fabaceae</taxon>
        <taxon>Papilionoideae</taxon>
        <taxon>50 kb inversion clade</taxon>
        <taxon>NPAAA clade</taxon>
        <taxon>indigoferoid/millettioid clade</taxon>
        <taxon>Phaseoleae</taxon>
        <taxon>Clitoria</taxon>
    </lineage>
</organism>
<keyword evidence="5" id="KW-1185">Reference proteome</keyword>
<evidence type="ECO:0000259" key="3">
    <source>
        <dbReference type="Pfam" id="PF02866"/>
    </source>
</evidence>
<sequence>MQLLSLQTHASGLKGETGVVECSFVDSQVTELPFFATKVRLGRAGAEEVYQLGPLNEYERHVRVVYEAMPYFLIP</sequence>
<dbReference type="InterPro" id="IPR022383">
    <property type="entry name" value="Lactate/malate_DH_C"/>
</dbReference>
<dbReference type="PANTHER" id="PTHR11540">
    <property type="entry name" value="MALATE AND LACTATE DEHYDROGENASE"/>
    <property type="match status" value="1"/>
</dbReference>
<gene>
    <name evidence="4" type="ORF">RJT34_02454</name>
</gene>
<dbReference type="GO" id="GO:0009507">
    <property type="term" value="C:chloroplast"/>
    <property type="evidence" value="ECO:0007669"/>
    <property type="project" value="TreeGrafter"/>
</dbReference>
<dbReference type="EMBL" id="JAYKXN010000001">
    <property type="protein sequence ID" value="KAK7317870.1"/>
    <property type="molecule type" value="Genomic_DNA"/>
</dbReference>
<evidence type="ECO:0000313" key="5">
    <source>
        <dbReference type="Proteomes" id="UP001359559"/>
    </source>
</evidence>
<keyword evidence="2" id="KW-0520">NAD</keyword>
<dbReference type="AlphaFoldDB" id="A0AAN9PZ02"/>
<evidence type="ECO:0000256" key="1">
    <source>
        <dbReference type="ARBA" id="ARBA00023002"/>
    </source>
</evidence>
<accession>A0AAN9PZ02</accession>
<dbReference type="GO" id="GO:0030060">
    <property type="term" value="F:L-malate dehydrogenase (NAD+) activity"/>
    <property type="evidence" value="ECO:0007669"/>
    <property type="project" value="TreeGrafter"/>
</dbReference>
<evidence type="ECO:0000256" key="2">
    <source>
        <dbReference type="ARBA" id="ARBA00023027"/>
    </source>
</evidence>